<proteinExistence type="predicted"/>
<dbReference type="EMBL" id="SNZV01000004">
    <property type="protein sequence ID" value="TDS13952.1"/>
    <property type="molecule type" value="Genomic_DNA"/>
</dbReference>
<reference evidence="1 2" key="1">
    <citation type="submission" date="2019-03" db="EMBL/GenBank/DDBJ databases">
        <title>Genomic Encyclopedia of Type Strains, Phase III (KMG-III): the genomes of soil and plant-associated and newly described type strains.</title>
        <authorList>
            <person name="Whitman W."/>
        </authorList>
    </citation>
    <scope>NUCLEOTIDE SEQUENCE [LARGE SCALE GENOMIC DNA]</scope>
    <source>
        <strain evidence="1 2">CGMCC 1.12801</strain>
    </source>
</reference>
<name>A0A4R7D137_9SPHI</name>
<protein>
    <submittedName>
        <fullName evidence="1">Uncharacterized protein</fullName>
    </submittedName>
</protein>
<dbReference type="Proteomes" id="UP000294752">
    <property type="component" value="Unassembled WGS sequence"/>
</dbReference>
<gene>
    <name evidence="1" type="ORF">B0I21_104280</name>
</gene>
<keyword evidence="2" id="KW-1185">Reference proteome</keyword>
<organism evidence="1 2">
    <name type="scientific">Sphingobacterium paludis</name>
    <dbReference type="NCBI Taxonomy" id="1476465"/>
    <lineage>
        <taxon>Bacteria</taxon>
        <taxon>Pseudomonadati</taxon>
        <taxon>Bacteroidota</taxon>
        <taxon>Sphingobacteriia</taxon>
        <taxon>Sphingobacteriales</taxon>
        <taxon>Sphingobacteriaceae</taxon>
        <taxon>Sphingobacterium</taxon>
    </lineage>
</organism>
<evidence type="ECO:0000313" key="1">
    <source>
        <dbReference type="EMBL" id="TDS13952.1"/>
    </source>
</evidence>
<comment type="caution">
    <text evidence="1">The sequence shown here is derived from an EMBL/GenBank/DDBJ whole genome shotgun (WGS) entry which is preliminary data.</text>
</comment>
<dbReference type="AlphaFoldDB" id="A0A4R7D137"/>
<evidence type="ECO:0000313" key="2">
    <source>
        <dbReference type="Proteomes" id="UP000294752"/>
    </source>
</evidence>
<accession>A0A4R7D137</accession>
<sequence length="31" mass="3582">MLNHNIDANVDHLMLTYNTFNKKVAKTYSAN</sequence>